<dbReference type="Pfam" id="PF21825">
    <property type="entry name" value="crAss001_48"/>
    <property type="match status" value="1"/>
</dbReference>
<sequence length="124" mass="14456">MPARKVINGAVQENVIQAKGQEVKQAGKVERLKLKKKIGGFNMKLNETTKMMESEDFKERFKAEYYQLKIRIQGLNETLKKYKEGTLTFKPKCSYDILNGQLKIMNMYASYLEERAKIENIELN</sequence>
<dbReference type="Proteomes" id="UP001439008">
    <property type="component" value="Unassembled WGS sequence"/>
</dbReference>
<evidence type="ECO:0000313" key="2">
    <source>
        <dbReference type="Proteomes" id="UP001439008"/>
    </source>
</evidence>
<proteinExistence type="predicted"/>
<organism evidence="1 2">
    <name type="scientific">Bonamia ostreae</name>
    <dbReference type="NCBI Taxonomy" id="126728"/>
    <lineage>
        <taxon>Eukaryota</taxon>
        <taxon>Sar</taxon>
        <taxon>Rhizaria</taxon>
        <taxon>Endomyxa</taxon>
        <taxon>Ascetosporea</taxon>
        <taxon>Haplosporida</taxon>
        <taxon>Bonamia</taxon>
    </lineage>
</organism>
<keyword evidence="2" id="KW-1185">Reference proteome</keyword>
<protein>
    <submittedName>
        <fullName evidence="1">Uncharacterized protein</fullName>
    </submittedName>
</protein>
<dbReference type="InterPro" id="IPR054052">
    <property type="entry name" value="Y16Q-like"/>
</dbReference>
<accession>A0ABV2AQA1</accession>
<evidence type="ECO:0000313" key="1">
    <source>
        <dbReference type="EMBL" id="MES1921853.1"/>
    </source>
</evidence>
<comment type="caution">
    <text evidence="1">The sequence shown here is derived from an EMBL/GenBank/DDBJ whole genome shotgun (WGS) entry which is preliminary data.</text>
</comment>
<reference evidence="1 2" key="1">
    <citation type="journal article" date="2024" name="BMC Biol.">
        <title>Comparative genomics of Ascetosporea gives new insight into the evolutionary basis for animal parasitism in Rhizaria.</title>
        <authorList>
            <person name="Hiltunen Thoren M."/>
            <person name="Onut-Brannstrom I."/>
            <person name="Alfjorden A."/>
            <person name="Peckova H."/>
            <person name="Swords F."/>
            <person name="Hooper C."/>
            <person name="Holzer A.S."/>
            <person name="Bass D."/>
            <person name="Burki F."/>
        </authorList>
    </citation>
    <scope>NUCLEOTIDE SEQUENCE [LARGE SCALE GENOMIC DNA]</scope>
    <source>
        <strain evidence="1">20-A016</strain>
    </source>
</reference>
<name>A0ABV2AQA1_9EUKA</name>
<dbReference type="EMBL" id="JBDODL010001858">
    <property type="protein sequence ID" value="MES1921853.1"/>
    <property type="molecule type" value="Genomic_DNA"/>
</dbReference>
<gene>
    <name evidence="1" type="ORF">MHBO_003388</name>
</gene>